<sequence>MTLGSRWHWSSPSWDSRKGVLIGSTVNKPYVH</sequence>
<dbReference type="EMBL" id="GBXM01098349">
    <property type="protein sequence ID" value="JAH10228.1"/>
    <property type="molecule type" value="Transcribed_RNA"/>
</dbReference>
<proteinExistence type="predicted"/>
<dbReference type="AlphaFoldDB" id="A0A0E9Q2B3"/>
<organism evidence="1">
    <name type="scientific">Anguilla anguilla</name>
    <name type="common">European freshwater eel</name>
    <name type="synonym">Muraena anguilla</name>
    <dbReference type="NCBI Taxonomy" id="7936"/>
    <lineage>
        <taxon>Eukaryota</taxon>
        <taxon>Metazoa</taxon>
        <taxon>Chordata</taxon>
        <taxon>Craniata</taxon>
        <taxon>Vertebrata</taxon>
        <taxon>Euteleostomi</taxon>
        <taxon>Actinopterygii</taxon>
        <taxon>Neopterygii</taxon>
        <taxon>Teleostei</taxon>
        <taxon>Anguilliformes</taxon>
        <taxon>Anguillidae</taxon>
        <taxon>Anguilla</taxon>
    </lineage>
</organism>
<protein>
    <submittedName>
        <fullName evidence="1">Uncharacterized protein</fullName>
    </submittedName>
</protein>
<reference evidence="1" key="1">
    <citation type="submission" date="2014-11" db="EMBL/GenBank/DDBJ databases">
        <authorList>
            <person name="Amaro Gonzalez C."/>
        </authorList>
    </citation>
    <scope>NUCLEOTIDE SEQUENCE</scope>
</reference>
<evidence type="ECO:0000313" key="1">
    <source>
        <dbReference type="EMBL" id="JAH10228.1"/>
    </source>
</evidence>
<reference evidence="1" key="2">
    <citation type="journal article" date="2015" name="Fish Shellfish Immunol.">
        <title>Early steps in the European eel (Anguilla anguilla)-Vibrio vulnificus interaction in the gills: Role of the RtxA13 toxin.</title>
        <authorList>
            <person name="Callol A."/>
            <person name="Pajuelo D."/>
            <person name="Ebbesson L."/>
            <person name="Teles M."/>
            <person name="MacKenzie S."/>
            <person name="Amaro C."/>
        </authorList>
    </citation>
    <scope>NUCLEOTIDE SEQUENCE</scope>
</reference>
<accession>A0A0E9Q2B3</accession>
<name>A0A0E9Q2B3_ANGAN</name>